<proteinExistence type="predicted"/>
<sequence length="213" mass="24297">MLTQPPLFWVMLHEATLLTLNVLTPTPRISPQKITAMRRSDLSESTTLRWLQGDEWRRIRSQTHTSVSAPHVLQRYADGIARVVDDTVSLISSVRDEKGEVEDCHVLMRRNITNVVGCVDGTHVGIKAPSRSNPEVVKANCFTRKAHYALNTMVVCDADLRILDIDARFRGSCHDAHVWEKTALRRHFELGLLVEDGDWLLGKYFFPKWLDPL</sequence>
<name>A0ACB8C273_DERSI</name>
<gene>
    <name evidence="1" type="ORF">HPB49_004893</name>
</gene>
<accession>A0ACB8C273</accession>
<reference evidence="1" key="1">
    <citation type="submission" date="2020-05" db="EMBL/GenBank/DDBJ databases">
        <title>Large-scale comparative analyses of tick genomes elucidate their genetic diversity and vector capacities.</title>
        <authorList>
            <person name="Jia N."/>
            <person name="Wang J."/>
            <person name="Shi W."/>
            <person name="Du L."/>
            <person name="Sun Y."/>
            <person name="Zhan W."/>
            <person name="Jiang J."/>
            <person name="Wang Q."/>
            <person name="Zhang B."/>
            <person name="Ji P."/>
            <person name="Sakyi L.B."/>
            <person name="Cui X."/>
            <person name="Yuan T."/>
            <person name="Jiang B."/>
            <person name="Yang W."/>
            <person name="Lam T.T.-Y."/>
            <person name="Chang Q."/>
            <person name="Ding S."/>
            <person name="Wang X."/>
            <person name="Zhu J."/>
            <person name="Ruan X."/>
            <person name="Zhao L."/>
            <person name="Wei J."/>
            <person name="Que T."/>
            <person name="Du C."/>
            <person name="Cheng J."/>
            <person name="Dai P."/>
            <person name="Han X."/>
            <person name="Huang E."/>
            <person name="Gao Y."/>
            <person name="Liu J."/>
            <person name="Shao H."/>
            <person name="Ye R."/>
            <person name="Li L."/>
            <person name="Wei W."/>
            <person name="Wang X."/>
            <person name="Wang C."/>
            <person name="Yang T."/>
            <person name="Huo Q."/>
            <person name="Li W."/>
            <person name="Guo W."/>
            <person name="Chen H."/>
            <person name="Zhou L."/>
            <person name="Ni X."/>
            <person name="Tian J."/>
            <person name="Zhou Y."/>
            <person name="Sheng Y."/>
            <person name="Liu T."/>
            <person name="Pan Y."/>
            <person name="Xia L."/>
            <person name="Li J."/>
            <person name="Zhao F."/>
            <person name="Cao W."/>
        </authorList>
    </citation>
    <scope>NUCLEOTIDE SEQUENCE</scope>
    <source>
        <strain evidence="1">Dsil-2018</strain>
    </source>
</reference>
<comment type="caution">
    <text evidence="1">The sequence shown here is derived from an EMBL/GenBank/DDBJ whole genome shotgun (WGS) entry which is preliminary data.</text>
</comment>
<evidence type="ECO:0000313" key="1">
    <source>
        <dbReference type="EMBL" id="KAH7932914.1"/>
    </source>
</evidence>
<keyword evidence="2" id="KW-1185">Reference proteome</keyword>
<dbReference type="EMBL" id="CM023478">
    <property type="protein sequence ID" value="KAH7932914.1"/>
    <property type="molecule type" value="Genomic_DNA"/>
</dbReference>
<protein>
    <submittedName>
        <fullName evidence="1">Uncharacterized protein</fullName>
    </submittedName>
</protein>
<dbReference type="Proteomes" id="UP000821865">
    <property type="component" value="Chromosome 9"/>
</dbReference>
<evidence type="ECO:0000313" key="2">
    <source>
        <dbReference type="Proteomes" id="UP000821865"/>
    </source>
</evidence>
<organism evidence="1 2">
    <name type="scientific">Dermacentor silvarum</name>
    <name type="common">Tick</name>
    <dbReference type="NCBI Taxonomy" id="543639"/>
    <lineage>
        <taxon>Eukaryota</taxon>
        <taxon>Metazoa</taxon>
        <taxon>Ecdysozoa</taxon>
        <taxon>Arthropoda</taxon>
        <taxon>Chelicerata</taxon>
        <taxon>Arachnida</taxon>
        <taxon>Acari</taxon>
        <taxon>Parasitiformes</taxon>
        <taxon>Ixodida</taxon>
        <taxon>Ixodoidea</taxon>
        <taxon>Ixodidae</taxon>
        <taxon>Rhipicephalinae</taxon>
        <taxon>Dermacentor</taxon>
    </lineage>
</organism>